<keyword evidence="3" id="KW-1185">Reference proteome</keyword>
<evidence type="ECO:0000313" key="3">
    <source>
        <dbReference type="Proteomes" id="UP000250235"/>
    </source>
</evidence>
<evidence type="ECO:0000256" key="1">
    <source>
        <dbReference type="SAM" id="MobiDB-lite"/>
    </source>
</evidence>
<proteinExistence type="predicted"/>
<reference evidence="2 3" key="1">
    <citation type="journal article" date="2015" name="Proc. Natl. Acad. Sci. U.S.A.">
        <title>The resurrection genome of Boea hygrometrica: A blueprint for survival of dehydration.</title>
        <authorList>
            <person name="Xiao L."/>
            <person name="Yang G."/>
            <person name="Zhang L."/>
            <person name="Yang X."/>
            <person name="Zhao S."/>
            <person name="Ji Z."/>
            <person name="Zhou Q."/>
            <person name="Hu M."/>
            <person name="Wang Y."/>
            <person name="Chen M."/>
            <person name="Xu Y."/>
            <person name="Jin H."/>
            <person name="Xiao X."/>
            <person name="Hu G."/>
            <person name="Bao F."/>
            <person name="Hu Y."/>
            <person name="Wan P."/>
            <person name="Li L."/>
            <person name="Deng X."/>
            <person name="Kuang T."/>
            <person name="Xiang C."/>
            <person name="Zhu J.K."/>
            <person name="Oliver M.J."/>
            <person name="He Y."/>
        </authorList>
    </citation>
    <scope>NUCLEOTIDE SEQUENCE [LARGE SCALE GENOMIC DNA]</scope>
    <source>
        <strain evidence="3">cv. XS01</strain>
    </source>
</reference>
<dbReference type="Proteomes" id="UP000250235">
    <property type="component" value="Unassembled WGS sequence"/>
</dbReference>
<name>A0A2Z7DCX9_9LAMI</name>
<organism evidence="2 3">
    <name type="scientific">Dorcoceras hygrometricum</name>
    <dbReference type="NCBI Taxonomy" id="472368"/>
    <lineage>
        <taxon>Eukaryota</taxon>
        <taxon>Viridiplantae</taxon>
        <taxon>Streptophyta</taxon>
        <taxon>Embryophyta</taxon>
        <taxon>Tracheophyta</taxon>
        <taxon>Spermatophyta</taxon>
        <taxon>Magnoliopsida</taxon>
        <taxon>eudicotyledons</taxon>
        <taxon>Gunneridae</taxon>
        <taxon>Pentapetalae</taxon>
        <taxon>asterids</taxon>
        <taxon>lamiids</taxon>
        <taxon>Lamiales</taxon>
        <taxon>Gesneriaceae</taxon>
        <taxon>Didymocarpoideae</taxon>
        <taxon>Trichosporeae</taxon>
        <taxon>Loxocarpinae</taxon>
        <taxon>Dorcoceras</taxon>
    </lineage>
</organism>
<protein>
    <submittedName>
        <fullName evidence="2">Uncharacterized protein</fullName>
    </submittedName>
</protein>
<accession>A0A2Z7DCX9</accession>
<dbReference type="EMBL" id="KQ989075">
    <property type="protein sequence ID" value="KZV54891.1"/>
    <property type="molecule type" value="Genomic_DNA"/>
</dbReference>
<sequence length="183" mass="20227">MPQILTRLCPKLLSEAQFVPQISDSTSTYLTRARQLQSSQSAQLQSSQSASSLVSANTAGIAWELKSVKASHFLSSSLNFYNLLPKARTQIWFYHSMQALSTRTKLEIVRNHLPRSSNELKNSRSTVVGNSRTLQNPSCSSYASIFNSRLVSIERAKQDEPSATSLALNNGGNRRQSNGEGFE</sequence>
<feature type="compositionally biased region" description="Polar residues" evidence="1">
    <location>
        <begin position="161"/>
        <end position="183"/>
    </location>
</feature>
<evidence type="ECO:0000313" key="2">
    <source>
        <dbReference type="EMBL" id="KZV54891.1"/>
    </source>
</evidence>
<feature type="region of interest" description="Disordered" evidence="1">
    <location>
        <begin position="157"/>
        <end position="183"/>
    </location>
</feature>
<gene>
    <name evidence="2" type="ORF">F511_31314</name>
</gene>
<dbReference type="AlphaFoldDB" id="A0A2Z7DCX9"/>